<dbReference type="EMBL" id="FRBY01000006">
    <property type="protein sequence ID" value="SHM79219.1"/>
    <property type="molecule type" value="Genomic_DNA"/>
</dbReference>
<reference evidence="2" key="1">
    <citation type="submission" date="2016-11" db="EMBL/GenBank/DDBJ databases">
        <authorList>
            <person name="Varghese N."/>
            <person name="Submissions S."/>
        </authorList>
    </citation>
    <scope>NUCLEOTIDE SEQUENCE [LARGE SCALE GENOMIC DNA]</scope>
    <source>
        <strain evidence="2">DSM 1811</strain>
    </source>
</reference>
<dbReference type="OrthoDB" id="1342391at2"/>
<evidence type="ECO:0000313" key="2">
    <source>
        <dbReference type="Proteomes" id="UP000184121"/>
    </source>
</evidence>
<name>A0A1M7LM48_9FLAO</name>
<organism evidence="1 2">
    <name type="scientific">Flavobacterium saccharophilum</name>
    <dbReference type="NCBI Taxonomy" id="29534"/>
    <lineage>
        <taxon>Bacteria</taxon>
        <taxon>Pseudomonadati</taxon>
        <taxon>Bacteroidota</taxon>
        <taxon>Flavobacteriia</taxon>
        <taxon>Flavobacteriales</taxon>
        <taxon>Flavobacteriaceae</taxon>
        <taxon>Flavobacterium</taxon>
    </lineage>
</organism>
<dbReference type="RefSeq" id="WP_072975426.1">
    <property type="nucleotide sequence ID" value="NZ_FRBY01000006.1"/>
</dbReference>
<evidence type="ECO:0008006" key="3">
    <source>
        <dbReference type="Google" id="ProtNLM"/>
    </source>
</evidence>
<dbReference type="STRING" id="29534.SAMN05444366_4185"/>
<gene>
    <name evidence="1" type="ORF">SAMN05444366_4185</name>
</gene>
<protein>
    <recommendedName>
        <fullName evidence="3">Lipoprotein</fullName>
    </recommendedName>
</protein>
<sequence length="193" mass="22926">MKKLKNILILIPMISISCSSPYLTSYEPINDFLELEKKNGNVHYILKAKENNNQVLRIFNRGEESEHIVYSNEIDHTSKLFNEKQWKKLYKKYSQDTIKKYWKAEDFPGYELIEGSRSLLFSSKFSNQYPNVENVIILSEPLYYNNRKYIMFFYHIDNNNFVGDTQMAVVMRKENKKWIVVEKIGDYNCSGCL</sequence>
<proteinExistence type="predicted"/>
<dbReference type="PROSITE" id="PS51257">
    <property type="entry name" value="PROKAR_LIPOPROTEIN"/>
    <property type="match status" value="1"/>
</dbReference>
<dbReference type="AlphaFoldDB" id="A0A1M7LM48"/>
<evidence type="ECO:0000313" key="1">
    <source>
        <dbReference type="EMBL" id="SHM79219.1"/>
    </source>
</evidence>
<keyword evidence="2" id="KW-1185">Reference proteome</keyword>
<accession>A0A1M7LM48</accession>
<dbReference type="Proteomes" id="UP000184121">
    <property type="component" value="Unassembled WGS sequence"/>
</dbReference>